<keyword evidence="6" id="KW-1185">Reference proteome</keyword>
<proteinExistence type="predicted"/>
<dbReference type="Gene3D" id="1.20.120.530">
    <property type="entry name" value="GntR ligand-binding domain-like"/>
    <property type="match status" value="1"/>
</dbReference>
<organism evidence="5 6">
    <name type="scientific">Croceicoccus mobilis</name>
    <dbReference type="NCBI Taxonomy" id="1703339"/>
    <lineage>
        <taxon>Bacteria</taxon>
        <taxon>Pseudomonadati</taxon>
        <taxon>Pseudomonadota</taxon>
        <taxon>Alphaproteobacteria</taxon>
        <taxon>Sphingomonadales</taxon>
        <taxon>Erythrobacteraceae</taxon>
        <taxon>Croceicoccus</taxon>
    </lineage>
</organism>
<dbReference type="SMART" id="SM00345">
    <property type="entry name" value="HTH_GNTR"/>
    <property type="match status" value="1"/>
</dbReference>
<protein>
    <submittedName>
        <fullName evidence="5">GntR family transcriptional regulator</fullName>
    </submittedName>
</protein>
<dbReference type="PROSITE" id="PS50949">
    <property type="entry name" value="HTH_GNTR"/>
    <property type="match status" value="1"/>
</dbReference>
<sequence>MTSATEKAYHEIKEAILDGRLAPGSQIKEKEVVAMCGVSRTPVRDALRLLTAETFVVRTESQRSFVTEWSDNDLAEMYTMRAMWEGYAAEQAARNITPEIIQALRETNQAIERAVNLPKPDIAAFLEGNATFHNLVIETAASERLTGMLSRLMLAPLMHRTAAKYTQSGLQRSVAEHEDLIVAFENGDPDWAKAIMVAHVRRAYHVQNNNRKG</sequence>
<dbReference type="AlphaFoldDB" id="A0A916Z747"/>
<evidence type="ECO:0000259" key="4">
    <source>
        <dbReference type="PROSITE" id="PS50949"/>
    </source>
</evidence>
<evidence type="ECO:0000256" key="3">
    <source>
        <dbReference type="ARBA" id="ARBA00023163"/>
    </source>
</evidence>
<dbReference type="InterPro" id="IPR036388">
    <property type="entry name" value="WH-like_DNA-bd_sf"/>
</dbReference>
<reference evidence="5" key="1">
    <citation type="journal article" date="2014" name="Int. J. Syst. Evol. Microbiol.">
        <title>Complete genome sequence of Corynebacterium casei LMG S-19264T (=DSM 44701T), isolated from a smear-ripened cheese.</title>
        <authorList>
            <consortium name="US DOE Joint Genome Institute (JGI-PGF)"/>
            <person name="Walter F."/>
            <person name="Albersmeier A."/>
            <person name="Kalinowski J."/>
            <person name="Ruckert C."/>
        </authorList>
    </citation>
    <scope>NUCLEOTIDE SEQUENCE</scope>
    <source>
        <strain evidence="5">CGMCC 1.15360</strain>
    </source>
</reference>
<dbReference type="Pfam" id="PF07729">
    <property type="entry name" value="FCD"/>
    <property type="match status" value="1"/>
</dbReference>
<dbReference type="Pfam" id="PF00392">
    <property type="entry name" value="GntR"/>
    <property type="match status" value="1"/>
</dbReference>
<gene>
    <name evidence="5" type="ORF">GCM10010990_31550</name>
</gene>
<keyword evidence="1" id="KW-0805">Transcription regulation</keyword>
<dbReference type="RefSeq" id="WP_066772023.1">
    <property type="nucleotide sequence ID" value="NZ_BMIP01000008.1"/>
</dbReference>
<dbReference type="SUPFAM" id="SSF46785">
    <property type="entry name" value="Winged helix' DNA-binding domain"/>
    <property type="match status" value="1"/>
</dbReference>
<dbReference type="InterPro" id="IPR011711">
    <property type="entry name" value="GntR_C"/>
</dbReference>
<evidence type="ECO:0000256" key="1">
    <source>
        <dbReference type="ARBA" id="ARBA00023015"/>
    </source>
</evidence>
<dbReference type="PANTHER" id="PTHR43537">
    <property type="entry name" value="TRANSCRIPTIONAL REGULATOR, GNTR FAMILY"/>
    <property type="match status" value="1"/>
</dbReference>
<dbReference type="SMART" id="SM00895">
    <property type="entry name" value="FCD"/>
    <property type="match status" value="1"/>
</dbReference>
<dbReference type="InterPro" id="IPR000524">
    <property type="entry name" value="Tscrpt_reg_HTH_GntR"/>
</dbReference>
<evidence type="ECO:0000313" key="6">
    <source>
        <dbReference type="Proteomes" id="UP000612349"/>
    </source>
</evidence>
<keyword evidence="2" id="KW-0238">DNA-binding</keyword>
<dbReference type="Proteomes" id="UP000612349">
    <property type="component" value="Unassembled WGS sequence"/>
</dbReference>
<reference evidence="5" key="2">
    <citation type="submission" date="2020-09" db="EMBL/GenBank/DDBJ databases">
        <authorList>
            <person name="Sun Q."/>
            <person name="Zhou Y."/>
        </authorList>
    </citation>
    <scope>NUCLEOTIDE SEQUENCE</scope>
    <source>
        <strain evidence="5">CGMCC 1.15360</strain>
    </source>
</reference>
<dbReference type="EMBL" id="BMIP01000008">
    <property type="protein sequence ID" value="GGD79352.1"/>
    <property type="molecule type" value="Genomic_DNA"/>
</dbReference>
<evidence type="ECO:0000313" key="5">
    <source>
        <dbReference type="EMBL" id="GGD79352.1"/>
    </source>
</evidence>
<feature type="domain" description="HTH gntR-type" evidence="4">
    <location>
        <begin position="2"/>
        <end position="69"/>
    </location>
</feature>
<dbReference type="GO" id="GO:0003677">
    <property type="term" value="F:DNA binding"/>
    <property type="evidence" value="ECO:0007669"/>
    <property type="project" value="UniProtKB-KW"/>
</dbReference>
<dbReference type="Gene3D" id="1.10.10.10">
    <property type="entry name" value="Winged helix-like DNA-binding domain superfamily/Winged helix DNA-binding domain"/>
    <property type="match status" value="1"/>
</dbReference>
<dbReference type="PANTHER" id="PTHR43537:SF24">
    <property type="entry name" value="GLUCONATE OPERON TRANSCRIPTIONAL REPRESSOR"/>
    <property type="match status" value="1"/>
</dbReference>
<comment type="caution">
    <text evidence="5">The sequence shown here is derived from an EMBL/GenBank/DDBJ whole genome shotgun (WGS) entry which is preliminary data.</text>
</comment>
<evidence type="ECO:0000256" key="2">
    <source>
        <dbReference type="ARBA" id="ARBA00023125"/>
    </source>
</evidence>
<dbReference type="InterPro" id="IPR036390">
    <property type="entry name" value="WH_DNA-bd_sf"/>
</dbReference>
<dbReference type="SUPFAM" id="SSF48008">
    <property type="entry name" value="GntR ligand-binding domain-like"/>
    <property type="match status" value="1"/>
</dbReference>
<keyword evidence="3" id="KW-0804">Transcription</keyword>
<accession>A0A916Z747</accession>
<dbReference type="InterPro" id="IPR008920">
    <property type="entry name" value="TF_FadR/GntR_C"/>
</dbReference>
<dbReference type="GO" id="GO:0003700">
    <property type="term" value="F:DNA-binding transcription factor activity"/>
    <property type="evidence" value="ECO:0007669"/>
    <property type="project" value="InterPro"/>
</dbReference>
<name>A0A916Z747_9SPHN</name>